<comment type="cofactor">
    <cofactor evidence="2">
        <name>Fe cation</name>
        <dbReference type="ChEBI" id="CHEBI:24875"/>
    </cofactor>
    <text evidence="2">Binds 1 Fe cation per subunit.</text>
</comment>
<reference evidence="6 7" key="1">
    <citation type="submission" date="2019-09" db="EMBL/GenBank/DDBJ databases">
        <authorList>
            <person name="Valk L.C."/>
        </authorList>
    </citation>
    <scope>NUCLEOTIDE SEQUENCE [LARGE SCALE GENOMIC DNA]</scope>
    <source>
        <strain evidence="6">GalUA</strain>
    </source>
</reference>
<keyword evidence="2" id="KW-0408">Iron</keyword>
<dbReference type="PANTHER" id="PTHR13903:SF8">
    <property type="entry name" value="PIRIN"/>
    <property type="match status" value="1"/>
</dbReference>
<feature type="domain" description="Pirin N-terminal" evidence="4">
    <location>
        <begin position="53"/>
        <end position="139"/>
    </location>
</feature>
<evidence type="ECO:0000259" key="5">
    <source>
        <dbReference type="Pfam" id="PF05726"/>
    </source>
</evidence>
<dbReference type="OrthoDB" id="321327at2"/>
<feature type="binding site" evidence="2">
    <location>
        <position position="119"/>
    </location>
    <ligand>
        <name>Fe cation</name>
        <dbReference type="ChEBI" id="CHEBI:24875"/>
    </ligand>
</feature>
<evidence type="ECO:0000313" key="6">
    <source>
        <dbReference type="EMBL" id="KAB1439768.1"/>
    </source>
</evidence>
<dbReference type="EMBL" id="WAGX01000004">
    <property type="protein sequence ID" value="KAB1439768.1"/>
    <property type="molecule type" value="Genomic_DNA"/>
</dbReference>
<dbReference type="CDD" id="cd02909">
    <property type="entry name" value="cupin_pirin_N"/>
    <property type="match status" value="1"/>
</dbReference>
<protein>
    <submittedName>
        <fullName evidence="6">Pirin family protein</fullName>
    </submittedName>
</protein>
<dbReference type="InterPro" id="IPR012093">
    <property type="entry name" value="Pirin"/>
</dbReference>
<evidence type="ECO:0000256" key="3">
    <source>
        <dbReference type="RuleBase" id="RU003457"/>
    </source>
</evidence>
<dbReference type="Pfam" id="PF05726">
    <property type="entry name" value="Pirin_C"/>
    <property type="match status" value="1"/>
</dbReference>
<accession>A0A7V7UH98</accession>
<evidence type="ECO:0000256" key="1">
    <source>
        <dbReference type="ARBA" id="ARBA00008416"/>
    </source>
</evidence>
<keyword evidence="2" id="KW-0479">Metal-binding</keyword>
<evidence type="ECO:0000256" key="2">
    <source>
        <dbReference type="PIRSR" id="PIRSR006232-1"/>
    </source>
</evidence>
<proteinExistence type="inferred from homology"/>
<comment type="similarity">
    <text evidence="1 3">Belongs to the pirin family.</text>
</comment>
<feature type="binding site" evidence="2">
    <location>
        <position position="117"/>
    </location>
    <ligand>
        <name>Fe cation</name>
        <dbReference type="ChEBI" id="CHEBI:24875"/>
    </ligand>
</feature>
<dbReference type="GO" id="GO:0046872">
    <property type="term" value="F:metal ion binding"/>
    <property type="evidence" value="ECO:0007669"/>
    <property type="project" value="UniProtKB-KW"/>
</dbReference>
<dbReference type="RefSeq" id="WP_151142609.1">
    <property type="nucleotide sequence ID" value="NZ_WAGX01000004.1"/>
</dbReference>
<comment type="caution">
    <text evidence="6">The sequence shown here is derived from an EMBL/GenBank/DDBJ whole genome shotgun (WGS) entry which is preliminary data.</text>
</comment>
<sequence length="339" mass="38121">MSKKMIRVEKIGFQWGMDSPFLACMHHKDQFPAGNEEQGPAVSLSGRRLGNDFSGKDGFSMYHGEKVPGFPVHPHRGFETVTIVLEGIVDHFDSKGAEGRYGNGDVQWLTTGEGCQHVEMFPLVHTDKPNPLELFQIWLNLPAESKFTSPDYKMLWAEEIPVIKKSNEKGKTATIRLIAGRYEEYNSLAPTPASWAADSNHHVGIQLVELEPGAEYKIAAGTKSLNRNLYFYQGLGTILIEEESIPSSSRIKLAGEEEIVVQNQDQVSYLLLLEGEPINEPVAQYGPFVMNTQQEINDAYRDYQNTQFGGWPWSDDEPVHSRDTGRFARYPDGRVIKKS</sequence>
<dbReference type="Pfam" id="PF02678">
    <property type="entry name" value="Pirin"/>
    <property type="match status" value="1"/>
</dbReference>
<dbReference type="Proteomes" id="UP000461768">
    <property type="component" value="Unassembled WGS sequence"/>
</dbReference>
<gene>
    <name evidence="6" type="ORF">F7O84_05125</name>
</gene>
<dbReference type="SUPFAM" id="SSF51182">
    <property type="entry name" value="RmlC-like cupins"/>
    <property type="match status" value="1"/>
</dbReference>
<dbReference type="AlphaFoldDB" id="A0A7V7UH98"/>
<evidence type="ECO:0000313" key="7">
    <source>
        <dbReference type="Proteomes" id="UP000461768"/>
    </source>
</evidence>
<dbReference type="Gene3D" id="2.60.120.10">
    <property type="entry name" value="Jelly Rolls"/>
    <property type="match status" value="2"/>
</dbReference>
<name>A0A7V7UH98_9FIRM</name>
<dbReference type="InterPro" id="IPR008778">
    <property type="entry name" value="Pirin_C_dom"/>
</dbReference>
<dbReference type="PIRSF" id="PIRSF006232">
    <property type="entry name" value="Pirin"/>
    <property type="match status" value="1"/>
</dbReference>
<dbReference type="InterPro" id="IPR003829">
    <property type="entry name" value="Pirin_N_dom"/>
</dbReference>
<dbReference type="PANTHER" id="PTHR13903">
    <property type="entry name" value="PIRIN-RELATED"/>
    <property type="match status" value="1"/>
</dbReference>
<feature type="binding site" evidence="2">
    <location>
        <position position="73"/>
    </location>
    <ligand>
        <name>Fe cation</name>
        <dbReference type="ChEBI" id="CHEBI:24875"/>
    </ligand>
</feature>
<dbReference type="InterPro" id="IPR011051">
    <property type="entry name" value="RmlC_Cupin_sf"/>
</dbReference>
<dbReference type="InterPro" id="IPR014710">
    <property type="entry name" value="RmlC-like_jellyroll"/>
</dbReference>
<organism evidence="6 7">
    <name type="scientific">Candidatus Galacturonatibacter soehngenii</name>
    <dbReference type="NCBI Taxonomy" id="2307010"/>
    <lineage>
        <taxon>Bacteria</taxon>
        <taxon>Bacillati</taxon>
        <taxon>Bacillota</taxon>
        <taxon>Clostridia</taxon>
        <taxon>Lachnospirales</taxon>
        <taxon>Lachnospiraceae</taxon>
        <taxon>Candidatus Galacturonatibacter</taxon>
    </lineage>
</organism>
<feature type="domain" description="Pirin C-terminal" evidence="5">
    <location>
        <begin position="208"/>
        <end position="309"/>
    </location>
</feature>
<keyword evidence="7" id="KW-1185">Reference proteome</keyword>
<feature type="binding site" evidence="2">
    <location>
        <position position="75"/>
    </location>
    <ligand>
        <name>Fe cation</name>
        <dbReference type="ChEBI" id="CHEBI:24875"/>
    </ligand>
</feature>
<reference evidence="6 7" key="2">
    <citation type="submission" date="2020-02" db="EMBL/GenBank/DDBJ databases">
        <title>Candidatus Galacturonibacter soehngenii shows hetero-acetogenic catabolism of galacturonic acid but lacks a canonical carbon monoxide dehydrogenase/acetyl-CoA synthase complex.</title>
        <authorList>
            <person name="Diender M."/>
            <person name="Stouten G.R."/>
            <person name="Petersen J.F."/>
            <person name="Nielsen P.H."/>
            <person name="Dueholm M.S."/>
            <person name="Pronk J.T."/>
            <person name="Van Loosdrecht M.C.M."/>
        </authorList>
    </citation>
    <scope>NUCLEOTIDE SEQUENCE [LARGE SCALE GENOMIC DNA]</scope>
    <source>
        <strain evidence="6">GalUA</strain>
    </source>
</reference>
<evidence type="ECO:0000259" key="4">
    <source>
        <dbReference type="Pfam" id="PF02678"/>
    </source>
</evidence>